<gene>
    <name evidence="2" type="ORF">DR999_PMT05036</name>
</gene>
<evidence type="ECO:0000313" key="2">
    <source>
        <dbReference type="EMBL" id="TFK11643.1"/>
    </source>
</evidence>
<comment type="caution">
    <text evidence="2">The sequence shown here is derived from an EMBL/GenBank/DDBJ whole genome shotgun (WGS) entry which is preliminary data.</text>
</comment>
<dbReference type="EMBL" id="QXTE01000029">
    <property type="protein sequence ID" value="TFK11643.1"/>
    <property type="molecule type" value="Genomic_DNA"/>
</dbReference>
<proteinExistence type="predicted"/>
<dbReference type="AlphaFoldDB" id="A0A4D9ETU6"/>
<sequence>MFSRLHLMSLKMVQVAVSVLLLTGVLGAPFVSEEEANEFIRLKRQTPYSQNYWDPSNSQNAWGYTLAEQVSESWTALRTTTQYYMDLGSFAFDPATVRDHIRSYMDTLQQSGAHLQQQIRKHD</sequence>
<evidence type="ECO:0000256" key="1">
    <source>
        <dbReference type="SAM" id="SignalP"/>
    </source>
</evidence>
<protein>
    <submittedName>
        <fullName evidence="2">Glioma pathogenesis-related protein 1-like</fullName>
    </submittedName>
</protein>
<organism evidence="2 3">
    <name type="scientific">Platysternon megacephalum</name>
    <name type="common">big-headed turtle</name>
    <dbReference type="NCBI Taxonomy" id="55544"/>
    <lineage>
        <taxon>Eukaryota</taxon>
        <taxon>Metazoa</taxon>
        <taxon>Chordata</taxon>
        <taxon>Craniata</taxon>
        <taxon>Vertebrata</taxon>
        <taxon>Euteleostomi</taxon>
        <taxon>Archelosauria</taxon>
        <taxon>Testudinata</taxon>
        <taxon>Testudines</taxon>
        <taxon>Cryptodira</taxon>
        <taxon>Durocryptodira</taxon>
        <taxon>Testudinoidea</taxon>
        <taxon>Platysternidae</taxon>
        <taxon>Platysternon</taxon>
    </lineage>
</organism>
<dbReference type="OrthoDB" id="9931701at2759"/>
<reference evidence="2 3" key="2">
    <citation type="submission" date="2019-04" db="EMBL/GenBank/DDBJ databases">
        <title>The genome sequence of big-headed turtle.</title>
        <authorList>
            <person name="Gong S."/>
        </authorList>
    </citation>
    <scope>NUCLEOTIDE SEQUENCE [LARGE SCALE GENOMIC DNA]</scope>
    <source>
        <strain evidence="2">DO16091913</strain>
        <tissue evidence="2">Muscle</tissue>
    </source>
</reference>
<name>A0A4D9ETU6_9SAUR</name>
<accession>A0A4D9ETU6</accession>
<dbReference type="Proteomes" id="UP000297703">
    <property type="component" value="Unassembled WGS sequence"/>
</dbReference>
<feature type="chain" id="PRO_5020035894" evidence="1">
    <location>
        <begin position="28"/>
        <end position="123"/>
    </location>
</feature>
<evidence type="ECO:0000313" key="3">
    <source>
        <dbReference type="Proteomes" id="UP000297703"/>
    </source>
</evidence>
<feature type="signal peptide" evidence="1">
    <location>
        <begin position="1"/>
        <end position="27"/>
    </location>
</feature>
<keyword evidence="1" id="KW-0732">Signal</keyword>
<keyword evidence="3" id="KW-1185">Reference proteome</keyword>
<reference evidence="2 3" key="1">
    <citation type="submission" date="2019-04" db="EMBL/GenBank/DDBJ databases">
        <title>Draft genome of the big-headed turtle Platysternon megacephalum.</title>
        <authorList>
            <person name="Gong S."/>
        </authorList>
    </citation>
    <scope>NUCLEOTIDE SEQUENCE [LARGE SCALE GENOMIC DNA]</scope>
    <source>
        <strain evidence="2">DO16091913</strain>
        <tissue evidence="2">Muscle</tissue>
    </source>
</reference>